<protein>
    <submittedName>
        <fullName evidence="2">Uncharacterized protein</fullName>
    </submittedName>
</protein>
<evidence type="ECO:0000313" key="3">
    <source>
        <dbReference type="Proteomes" id="UP000781710"/>
    </source>
</evidence>
<name>A0ABQ6ZEJ8_9GAMM</name>
<evidence type="ECO:0000313" key="2">
    <source>
        <dbReference type="EMBL" id="KAF1723906.1"/>
    </source>
</evidence>
<dbReference type="RefSeq" id="WP_162338511.1">
    <property type="nucleotide sequence ID" value="NZ_JBHSRQ010000004.1"/>
</dbReference>
<dbReference type="Proteomes" id="UP000781710">
    <property type="component" value="Unassembled WGS sequence"/>
</dbReference>
<accession>A0ABQ6ZEJ8</accession>
<gene>
    <name evidence="2" type="ORF">CSC78_14140</name>
</gene>
<evidence type="ECO:0000256" key="1">
    <source>
        <dbReference type="SAM" id="MobiDB-lite"/>
    </source>
</evidence>
<feature type="region of interest" description="Disordered" evidence="1">
    <location>
        <begin position="91"/>
        <end position="114"/>
    </location>
</feature>
<organism evidence="2 3">
    <name type="scientific">Pseudoxanthomonas japonensis</name>
    <dbReference type="NCBI Taxonomy" id="69284"/>
    <lineage>
        <taxon>Bacteria</taxon>
        <taxon>Pseudomonadati</taxon>
        <taxon>Pseudomonadota</taxon>
        <taxon>Gammaproteobacteria</taxon>
        <taxon>Lysobacterales</taxon>
        <taxon>Lysobacteraceae</taxon>
        <taxon>Pseudoxanthomonas</taxon>
    </lineage>
</organism>
<comment type="caution">
    <text evidence="2">The sequence shown here is derived from an EMBL/GenBank/DDBJ whole genome shotgun (WGS) entry which is preliminary data.</text>
</comment>
<dbReference type="EMBL" id="PDWW01000022">
    <property type="protein sequence ID" value="KAF1723906.1"/>
    <property type="molecule type" value="Genomic_DNA"/>
</dbReference>
<proteinExistence type="predicted"/>
<keyword evidence="3" id="KW-1185">Reference proteome</keyword>
<sequence length="131" mass="14233">MATLWLLAAPAMAQDAATPAEDPQATTLETMVVRPEPEEVVDLYRFRNPVEVESGALGRSWKEPTSLEQLGKNGGIVPVLVGLAARQVQKGARKIPGWKEPEQPAVARPPPLDDAQAARALRLYESNEPSR</sequence>
<reference evidence="2 3" key="1">
    <citation type="submission" date="2017-10" db="EMBL/GenBank/DDBJ databases">
        <title>Whole genome sequencing of members of genus Pseudoxanthomonas.</title>
        <authorList>
            <person name="Kumar S."/>
            <person name="Bansal K."/>
            <person name="Kaur A."/>
            <person name="Patil P."/>
            <person name="Sharma S."/>
            <person name="Patil P.B."/>
        </authorList>
    </citation>
    <scope>NUCLEOTIDE SEQUENCE [LARGE SCALE GENOMIC DNA]</scope>
    <source>
        <strain evidence="2 3">DSM 17109</strain>
    </source>
</reference>